<proteinExistence type="predicted"/>
<dbReference type="AlphaFoldDB" id="A0A2K0UIL1"/>
<dbReference type="EMBL" id="MTYI01000027">
    <property type="protein sequence ID" value="PNP57576.1"/>
    <property type="molecule type" value="Genomic_DNA"/>
</dbReference>
<comment type="caution">
    <text evidence="1">The sequence shown here is derived from an EMBL/GenBank/DDBJ whole genome shotgun (WGS) entry which is preliminary data.</text>
</comment>
<accession>A0A2K0UIL1</accession>
<sequence length="68" mass="8396">MDNKSVQAKLAEEKRINDLIAMQALERDLRNFQIMEEIHFIKMPFWKKRERRMMEWLTYEKGGIRPKK</sequence>
<gene>
    <name evidence="1" type="ORF">THARTR1_02574</name>
</gene>
<name>A0A2K0UIL1_TRIHA</name>
<evidence type="ECO:0000313" key="1">
    <source>
        <dbReference type="EMBL" id="PNP57576.1"/>
    </source>
</evidence>
<dbReference type="Proteomes" id="UP000236290">
    <property type="component" value="Unassembled WGS sequence"/>
</dbReference>
<organism evidence="1 2">
    <name type="scientific">Trichoderma harzianum</name>
    <name type="common">Hypocrea lixii</name>
    <dbReference type="NCBI Taxonomy" id="5544"/>
    <lineage>
        <taxon>Eukaryota</taxon>
        <taxon>Fungi</taxon>
        <taxon>Dikarya</taxon>
        <taxon>Ascomycota</taxon>
        <taxon>Pezizomycotina</taxon>
        <taxon>Sordariomycetes</taxon>
        <taxon>Hypocreomycetidae</taxon>
        <taxon>Hypocreales</taxon>
        <taxon>Hypocreaceae</taxon>
        <taxon>Trichoderma</taxon>
    </lineage>
</organism>
<evidence type="ECO:0000313" key="2">
    <source>
        <dbReference type="Proteomes" id="UP000236290"/>
    </source>
</evidence>
<reference evidence="1 2" key="1">
    <citation type="submission" date="2017-02" db="EMBL/GenBank/DDBJ databases">
        <title>Genomes of Trichoderma spp. with biocontrol activity.</title>
        <authorList>
            <person name="Gardiner D."/>
            <person name="Kazan K."/>
            <person name="Vos C."/>
            <person name="Harvey P."/>
        </authorList>
    </citation>
    <scope>NUCLEOTIDE SEQUENCE [LARGE SCALE GENOMIC DNA]</scope>
    <source>
        <strain evidence="1 2">Tr1</strain>
    </source>
</reference>
<protein>
    <submittedName>
        <fullName evidence="1">Uncharacterized protein</fullName>
    </submittedName>
</protein>